<feature type="domain" description="Putative sensor" evidence="2">
    <location>
        <begin position="23"/>
        <end position="206"/>
    </location>
</feature>
<accession>A0A4Q7IZ14</accession>
<keyword evidence="4" id="KW-1185">Reference proteome</keyword>
<feature type="transmembrane region" description="Helical" evidence="1">
    <location>
        <begin position="49"/>
        <end position="69"/>
    </location>
</feature>
<dbReference type="EMBL" id="SFCC01000027">
    <property type="protein sequence ID" value="RZQ59303.1"/>
    <property type="molecule type" value="Genomic_DNA"/>
</dbReference>
<proteinExistence type="predicted"/>
<reference evidence="3 4" key="1">
    <citation type="submission" date="2019-02" db="EMBL/GenBank/DDBJ databases">
        <title>Draft genome sequence of Amycolatopsis sp. 8-3EHSu isolated from roots of Suaeda maritima.</title>
        <authorList>
            <person name="Duangmal K."/>
            <person name="Chantavorakit T."/>
        </authorList>
    </citation>
    <scope>NUCLEOTIDE SEQUENCE [LARGE SCALE GENOMIC DNA]</scope>
    <source>
        <strain evidence="3 4">8-3EHSu</strain>
    </source>
</reference>
<name>A0A4Q7IZ14_9PSEU</name>
<keyword evidence="1" id="KW-1133">Transmembrane helix</keyword>
<evidence type="ECO:0000256" key="1">
    <source>
        <dbReference type="SAM" id="Phobius"/>
    </source>
</evidence>
<organism evidence="3 4">
    <name type="scientific">Amycolatopsis suaedae</name>
    <dbReference type="NCBI Taxonomy" id="2510978"/>
    <lineage>
        <taxon>Bacteria</taxon>
        <taxon>Bacillati</taxon>
        <taxon>Actinomycetota</taxon>
        <taxon>Actinomycetes</taxon>
        <taxon>Pseudonocardiales</taxon>
        <taxon>Pseudonocardiaceae</taxon>
        <taxon>Amycolatopsis</taxon>
    </lineage>
</organism>
<evidence type="ECO:0000313" key="4">
    <source>
        <dbReference type="Proteomes" id="UP000292003"/>
    </source>
</evidence>
<dbReference type="OrthoDB" id="5183710at2"/>
<dbReference type="RefSeq" id="WP_130479913.1">
    <property type="nucleotide sequence ID" value="NZ_SFCC01000027.1"/>
</dbReference>
<dbReference type="Pfam" id="PF13796">
    <property type="entry name" value="Sensor"/>
    <property type="match status" value="1"/>
</dbReference>
<feature type="transmembrane region" description="Helical" evidence="1">
    <location>
        <begin position="173"/>
        <end position="195"/>
    </location>
</feature>
<keyword evidence="1" id="KW-0812">Transmembrane</keyword>
<feature type="transmembrane region" description="Helical" evidence="1">
    <location>
        <begin position="113"/>
        <end position="135"/>
    </location>
</feature>
<evidence type="ECO:0000313" key="3">
    <source>
        <dbReference type="EMBL" id="RZQ59303.1"/>
    </source>
</evidence>
<dbReference type="InterPro" id="IPR025828">
    <property type="entry name" value="Put_sensor_dom"/>
</dbReference>
<keyword evidence="1" id="KW-0472">Membrane</keyword>
<comment type="caution">
    <text evidence="3">The sequence shown here is derived from an EMBL/GenBank/DDBJ whole genome shotgun (WGS) entry which is preliminary data.</text>
</comment>
<protein>
    <submittedName>
        <fullName evidence="3">Two-component system sensor kinase</fullName>
    </submittedName>
</protein>
<keyword evidence="3" id="KW-0418">Kinase</keyword>
<gene>
    <name evidence="3" type="ORF">EWH70_35115</name>
</gene>
<dbReference type="GO" id="GO:0016301">
    <property type="term" value="F:kinase activity"/>
    <property type="evidence" value="ECO:0007669"/>
    <property type="project" value="UniProtKB-KW"/>
</dbReference>
<evidence type="ECO:0000259" key="2">
    <source>
        <dbReference type="Pfam" id="PF13796"/>
    </source>
</evidence>
<keyword evidence="3" id="KW-0808">Transferase</keyword>
<dbReference type="AlphaFoldDB" id="A0A4Q7IZ14"/>
<sequence>METVRVEHEGNSPRPRLGGSVAYLLLNLPIGVVGMSLLLALFSAGVGTVIVWAGLPILALALLLSRGAAKVERARIYAMLDTYIALPYRPLPEGTVAQRWKARVADGATWRDVAYFFLLFPIGVIEFCLTVTFWATSLSLLALPIYFRFLPGGAYHFPGYEVRWITVDSTLEALPWAALGVLAAALSVALTKALAATHARFARALLGPTRRSMRLAEAAEREDDLLGKALASGPEAREMGAGKPVTTW</sequence>
<dbReference type="Proteomes" id="UP000292003">
    <property type="component" value="Unassembled WGS sequence"/>
</dbReference>
<feature type="transmembrane region" description="Helical" evidence="1">
    <location>
        <begin position="21"/>
        <end position="43"/>
    </location>
</feature>